<comment type="caution">
    <text evidence="1">The sequence shown here is derived from an EMBL/GenBank/DDBJ whole genome shotgun (WGS) entry which is preliminary data.</text>
</comment>
<proteinExistence type="predicted"/>
<gene>
    <name evidence="1" type="ORF">HCOI_01660600</name>
</gene>
<sequence>MAVRMHNYPYLGRICQGLPARTYDYETALLRTVTNAYRLCTFGDSGVIDTTTTTTVRSADTVCDAGSNNSLWWNVWSVHVWLLLTILQLKRSNDCFDYHNSNISHFVCSVCIEQSTTNIEKWLRC</sequence>
<reference evidence="1" key="1">
    <citation type="submission" date="2013-03" db="EMBL/GenBank/DDBJ databases">
        <authorList>
            <person name="Aslett M."/>
        </authorList>
    </citation>
    <scope>NUCLEOTIDE SEQUENCE [LARGE SCALE GENOMIC DNA]</scope>
    <source>
        <strain evidence="1">ISE/inbred ISE</strain>
    </source>
</reference>
<reference evidence="1" key="2">
    <citation type="submission" date="2013-05" db="EMBL/GenBank/DDBJ databases">
        <title>The genome and transcriptome of Haemonchus contortus: a key model parasite for drug and vaccine discovery.</title>
        <authorList>
            <person name="Laing R."/>
            <person name="Kikuchi T."/>
            <person name="Martinelli A."/>
            <person name="Tsai I.J."/>
            <person name="Beech R.N."/>
            <person name="Redman E."/>
            <person name="Holroyd N."/>
            <person name="Bartley D.J."/>
            <person name="Beasley H."/>
            <person name="Britton C."/>
            <person name="Curran D."/>
            <person name="Devaney E."/>
            <person name="Gilabert A."/>
            <person name="Jackson F."/>
            <person name="Hunt M."/>
            <person name="Johnston S."/>
            <person name="Kryukov I."/>
            <person name="Li K."/>
            <person name="Morrison A.A."/>
            <person name="Reid A.J."/>
            <person name="Sargison N."/>
            <person name="Saunders G."/>
            <person name="Wasmuth J.D."/>
            <person name="Wolstenholme A."/>
            <person name="Berriman M."/>
            <person name="Gilleard J.S."/>
            <person name="Cotton J.A."/>
        </authorList>
    </citation>
    <scope>NUCLEOTIDE SEQUENCE [LARGE SCALE GENOMIC DNA]</scope>
    <source>
        <strain evidence="1">ISE/inbred ISE</strain>
    </source>
</reference>
<evidence type="ECO:0000313" key="1">
    <source>
        <dbReference type="EMBL" id="CDL96509.1"/>
    </source>
</evidence>
<dbReference type="EMBL" id="CAVP010060649">
    <property type="protein sequence ID" value="CDL96509.1"/>
    <property type="molecule type" value="Genomic_DNA"/>
</dbReference>
<protein>
    <submittedName>
        <fullName evidence="1">Uncharacterized protein</fullName>
    </submittedName>
</protein>
<organism evidence="1">
    <name type="scientific">Haemonchus contortus</name>
    <name type="common">Barber pole worm</name>
    <dbReference type="NCBI Taxonomy" id="6289"/>
    <lineage>
        <taxon>Eukaryota</taxon>
        <taxon>Metazoa</taxon>
        <taxon>Ecdysozoa</taxon>
        <taxon>Nematoda</taxon>
        <taxon>Chromadorea</taxon>
        <taxon>Rhabditida</taxon>
        <taxon>Rhabditina</taxon>
        <taxon>Rhabditomorpha</taxon>
        <taxon>Strongyloidea</taxon>
        <taxon>Trichostrongylidae</taxon>
        <taxon>Haemonchus</taxon>
    </lineage>
</organism>
<accession>W6NLB8</accession>
<dbReference type="AlphaFoldDB" id="W6NLB8"/>
<name>W6NLB8_HAECO</name>